<proteinExistence type="predicted"/>
<keyword evidence="1" id="KW-0812">Transmembrane</keyword>
<gene>
    <name evidence="2" type="ORF">SAMN05216456_1918</name>
</gene>
<sequence>MNWLQKTIAPFLGIESKAAAPVERIEPLSVVNTQNWAYERTWSGERMATPDVLAIAAAWACVNLIAGTIGTLPLMVYRTKADGSRDLARDHRLWRVLHDSPNADQTAVDFLEFISANLELQGNGIARKNRNTQREIVGLTPARADIVAVKRKANGELRYSWSENGVSYDLPQDEVLHIRGFGGGPEGGLSTLTYGRHAFGLAQAQDRTAGGMFANGLRPSVVLSFKEFLTKEQYEQVEARLQQKFLGAMNAGRPFIAEGGQEVKTLSLTPEDAQMLESRAFSVNQVCMMFGVPPHMIGHTEKATSWGTGLEQQTLGFQKFTLRRRLGRIEKAMQKQLLTPQDRVEGITIEFSLEGLLRGDSKARAEFYARMTQMGAMTINEVRQLENLPPIDGGDVPRMQMQNVPITEAGKEENSDVPAQG</sequence>
<keyword evidence="3" id="KW-1185">Reference proteome</keyword>
<dbReference type="Pfam" id="PF04860">
    <property type="entry name" value="Phage_portal"/>
    <property type="match status" value="1"/>
</dbReference>
<dbReference type="NCBIfam" id="TIGR01537">
    <property type="entry name" value="portal_HK97"/>
    <property type="match status" value="1"/>
</dbReference>
<feature type="transmembrane region" description="Helical" evidence="1">
    <location>
        <begin position="52"/>
        <end position="77"/>
    </location>
</feature>
<dbReference type="STRING" id="429728.SAMN05216456_1918"/>
<keyword evidence="1" id="KW-1133">Transmembrane helix</keyword>
<evidence type="ECO:0000256" key="1">
    <source>
        <dbReference type="SAM" id="Phobius"/>
    </source>
</evidence>
<dbReference type="InterPro" id="IPR006944">
    <property type="entry name" value="Phage/GTA_portal"/>
</dbReference>
<dbReference type="RefSeq" id="WP_092423623.1">
    <property type="nucleotide sequence ID" value="NZ_FPCK01000001.1"/>
</dbReference>
<dbReference type="EMBL" id="FPCK01000001">
    <property type="protein sequence ID" value="SFV33201.1"/>
    <property type="molecule type" value="Genomic_DNA"/>
</dbReference>
<organism evidence="2 3">
    <name type="scientific">Devosia crocina</name>
    <dbReference type="NCBI Taxonomy" id="429728"/>
    <lineage>
        <taxon>Bacteria</taxon>
        <taxon>Pseudomonadati</taxon>
        <taxon>Pseudomonadota</taxon>
        <taxon>Alphaproteobacteria</taxon>
        <taxon>Hyphomicrobiales</taxon>
        <taxon>Devosiaceae</taxon>
        <taxon>Devosia</taxon>
    </lineage>
</organism>
<dbReference type="AlphaFoldDB" id="A0A1I7NEV8"/>
<dbReference type="Proteomes" id="UP000199074">
    <property type="component" value="Unassembled WGS sequence"/>
</dbReference>
<evidence type="ECO:0000313" key="2">
    <source>
        <dbReference type="EMBL" id="SFV33201.1"/>
    </source>
</evidence>
<dbReference type="InterPro" id="IPR006427">
    <property type="entry name" value="Portal_HK97"/>
</dbReference>
<reference evidence="2 3" key="1">
    <citation type="submission" date="2016-10" db="EMBL/GenBank/DDBJ databases">
        <authorList>
            <person name="de Groot N.N."/>
        </authorList>
    </citation>
    <scope>NUCLEOTIDE SEQUENCE [LARGE SCALE GENOMIC DNA]</scope>
    <source>
        <strain evidence="2 3">IPL20</strain>
    </source>
</reference>
<protein>
    <submittedName>
        <fullName evidence="2">Phage portal protein, HK97 family</fullName>
    </submittedName>
</protein>
<dbReference type="OrthoDB" id="7592047at2"/>
<name>A0A1I7NEV8_9HYPH</name>
<keyword evidence="1" id="KW-0472">Membrane</keyword>
<accession>A0A1I7NEV8</accession>
<evidence type="ECO:0000313" key="3">
    <source>
        <dbReference type="Proteomes" id="UP000199074"/>
    </source>
</evidence>